<dbReference type="PANTHER" id="PTHR33270">
    <property type="entry name" value="BNAC05G50380D PROTEIN"/>
    <property type="match status" value="1"/>
</dbReference>
<comment type="caution">
    <text evidence="2">The sequence shown here is derived from an EMBL/GenBank/DDBJ whole genome shotgun (WGS) entry which is preliminary data.</text>
</comment>
<dbReference type="Pfam" id="PF23156">
    <property type="entry name" value="DUF7054"/>
    <property type="match status" value="1"/>
</dbReference>
<dbReference type="OrthoDB" id="651546at2759"/>
<accession>A0A2P6P7U3</accession>
<feature type="domain" description="DUF7054" evidence="1">
    <location>
        <begin position="63"/>
        <end position="146"/>
    </location>
</feature>
<evidence type="ECO:0000313" key="2">
    <source>
        <dbReference type="EMBL" id="PRQ18003.1"/>
    </source>
</evidence>
<dbReference type="OMA" id="IQRSHHY"/>
<dbReference type="InterPro" id="IPR055482">
    <property type="entry name" value="DUF7054"/>
</dbReference>
<organism evidence="2 3">
    <name type="scientific">Rosa chinensis</name>
    <name type="common">China rose</name>
    <dbReference type="NCBI Taxonomy" id="74649"/>
    <lineage>
        <taxon>Eukaryota</taxon>
        <taxon>Viridiplantae</taxon>
        <taxon>Streptophyta</taxon>
        <taxon>Embryophyta</taxon>
        <taxon>Tracheophyta</taxon>
        <taxon>Spermatophyta</taxon>
        <taxon>Magnoliopsida</taxon>
        <taxon>eudicotyledons</taxon>
        <taxon>Gunneridae</taxon>
        <taxon>Pentapetalae</taxon>
        <taxon>rosids</taxon>
        <taxon>fabids</taxon>
        <taxon>Rosales</taxon>
        <taxon>Rosaceae</taxon>
        <taxon>Rosoideae</taxon>
        <taxon>Rosoideae incertae sedis</taxon>
        <taxon>Rosa</taxon>
    </lineage>
</organism>
<dbReference type="Proteomes" id="UP000238479">
    <property type="component" value="Chromosome 7"/>
</dbReference>
<dbReference type="EMBL" id="PDCK01000045">
    <property type="protein sequence ID" value="PRQ18003.1"/>
    <property type="molecule type" value="Genomic_DNA"/>
</dbReference>
<evidence type="ECO:0000259" key="1">
    <source>
        <dbReference type="Pfam" id="PF23156"/>
    </source>
</evidence>
<name>A0A2P6P7U3_ROSCH</name>
<dbReference type="AlphaFoldDB" id="A0A2P6P7U3"/>
<dbReference type="STRING" id="74649.A0A2P6P7U3"/>
<sequence length="188" mass="21446">MIHPRSQFYGRNMCPPAVSERTLQTFPPERHTNLVRRPGGLISVPGRLWKAPETRPENSQYRLTKLLLNVTIERSLGPVHVLMSPENTVSDLIKSAVEIYVKEKRRPLVKETDPHRFELHYSQFSLESLKEDQKLIKLGSRNFFLCSKASDSDALSSSSVVNPSNCSKEAKKEINSPFPLIKLMDFLL</sequence>
<proteinExistence type="predicted"/>
<dbReference type="PANTHER" id="PTHR33270:SF7">
    <property type="entry name" value="SNRNP25 UBIQUITIN-LIKE DOMAIN-CONTAINING PROTEIN"/>
    <property type="match status" value="1"/>
</dbReference>
<gene>
    <name evidence="2" type="ORF">RchiOBHm_Chr7g0201091</name>
</gene>
<keyword evidence="3" id="KW-1185">Reference proteome</keyword>
<reference evidence="2 3" key="1">
    <citation type="journal article" date="2018" name="Nat. Genet.">
        <title>The Rosa genome provides new insights in the design of modern roses.</title>
        <authorList>
            <person name="Bendahmane M."/>
        </authorList>
    </citation>
    <scope>NUCLEOTIDE SEQUENCE [LARGE SCALE GENOMIC DNA]</scope>
    <source>
        <strain evidence="3">cv. Old Blush</strain>
    </source>
</reference>
<protein>
    <recommendedName>
        <fullName evidence="1">DUF7054 domain-containing protein</fullName>
    </recommendedName>
</protein>
<dbReference type="Gramene" id="PRQ18003">
    <property type="protein sequence ID" value="PRQ18003"/>
    <property type="gene ID" value="RchiOBHm_Chr7g0201091"/>
</dbReference>
<dbReference type="InterPro" id="IPR040358">
    <property type="entry name" value="At4g22758-like"/>
</dbReference>
<evidence type="ECO:0000313" key="3">
    <source>
        <dbReference type="Proteomes" id="UP000238479"/>
    </source>
</evidence>